<comment type="caution">
    <text evidence="1">The sequence shown here is derived from an EMBL/GenBank/DDBJ whole genome shotgun (WGS) entry which is preliminary data.</text>
</comment>
<sequence>MAKNDNFIPPRKSLNLLDNLLLNSHPIFFKNFPVFFSDLEVLNCLKRSRKTRNEPSLRVLSLLNERSKPGGGDTISFEQDSLDLDFHLIELRPRLFGEVAPGSSKRLDDGSGGAILRPIVMRSLAIR</sequence>
<reference evidence="1" key="1">
    <citation type="submission" date="2021-03" db="EMBL/GenBank/DDBJ databases">
        <title>Draft genome sequence of rust myrtle Austropuccinia psidii MF-1, a brazilian biotype.</title>
        <authorList>
            <person name="Quecine M.C."/>
            <person name="Pachon D.M.R."/>
            <person name="Bonatelli M.L."/>
            <person name="Correr F.H."/>
            <person name="Franceschini L.M."/>
            <person name="Leite T.F."/>
            <person name="Margarido G.R.A."/>
            <person name="Almeida C.A."/>
            <person name="Ferrarezi J.A."/>
            <person name="Labate C.A."/>
        </authorList>
    </citation>
    <scope>NUCLEOTIDE SEQUENCE</scope>
    <source>
        <strain evidence="1">MF-1</strain>
    </source>
</reference>
<gene>
    <name evidence="1" type="ORF">O181_073390</name>
</gene>
<keyword evidence="2" id="KW-1185">Reference proteome</keyword>
<organism evidence="1 2">
    <name type="scientific">Austropuccinia psidii MF-1</name>
    <dbReference type="NCBI Taxonomy" id="1389203"/>
    <lineage>
        <taxon>Eukaryota</taxon>
        <taxon>Fungi</taxon>
        <taxon>Dikarya</taxon>
        <taxon>Basidiomycota</taxon>
        <taxon>Pucciniomycotina</taxon>
        <taxon>Pucciniomycetes</taxon>
        <taxon>Pucciniales</taxon>
        <taxon>Sphaerophragmiaceae</taxon>
        <taxon>Austropuccinia</taxon>
    </lineage>
</organism>
<dbReference type="Proteomes" id="UP000765509">
    <property type="component" value="Unassembled WGS sequence"/>
</dbReference>
<accession>A0A9Q3FAF7</accession>
<evidence type="ECO:0000313" key="2">
    <source>
        <dbReference type="Proteomes" id="UP000765509"/>
    </source>
</evidence>
<dbReference type="EMBL" id="AVOT02038748">
    <property type="protein sequence ID" value="MBW0533675.1"/>
    <property type="molecule type" value="Genomic_DNA"/>
</dbReference>
<proteinExistence type="predicted"/>
<protein>
    <submittedName>
        <fullName evidence="1">Uncharacterized protein</fullName>
    </submittedName>
</protein>
<dbReference type="AlphaFoldDB" id="A0A9Q3FAF7"/>
<evidence type="ECO:0000313" key="1">
    <source>
        <dbReference type="EMBL" id="MBW0533675.1"/>
    </source>
</evidence>
<name>A0A9Q3FAF7_9BASI</name>